<name>A0A382IYE5_9ZZZZ</name>
<accession>A0A382IYE5</accession>
<reference evidence="1" key="1">
    <citation type="submission" date="2018-05" db="EMBL/GenBank/DDBJ databases">
        <authorList>
            <person name="Lanie J.A."/>
            <person name="Ng W.-L."/>
            <person name="Kazmierczak K.M."/>
            <person name="Andrzejewski T.M."/>
            <person name="Davidsen T.M."/>
            <person name="Wayne K.J."/>
            <person name="Tettelin H."/>
            <person name="Glass J.I."/>
            <person name="Rusch D."/>
            <person name="Podicherti R."/>
            <person name="Tsui H.-C.T."/>
            <person name="Winkler M.E."/>
        </authorList>
    </citation>
    <scope>NUCLEOTIDE SEQUENCE</scope>
</reference>
<organism evidence="1">
    <name type="scientific">marine metagenome</name>
    <dbReference type="NCBI Taxonomy" id="408172"/>
    <lineage>
        <taxon>unclassified sequences</taxon>
        <taxon>metagenomes</taxon>
        <taxon>ecological metagenomes</taxon>
    </lineage>
</organism>
<protein>
    <submittedName>
        <fullName evidence="1">Uncharacterized protein</fullName>
    </submittedName>
</protein>
<dbReference type="PROSITE" id="PS51257">
    <property type="entry name" value="PROKAR_LIPOPROTEIN"/>
    <property type="match status" value="1"/>
</dbReference>
<proteinExistence type="predicted"/>
<evidence type="ECO:0000313" key="1">
    <source>
        <dbReference type="EMBL" id="SVC04864.1"/>
    </source>
</evidence>
<dbReference type="EMBL" id="UINC01070593">
    <property type="protein sequence ID" value="SVC04864.1"/>
    <property type="molecule type" value="Genomic_DNA"/>
</dbReference>
<dbReference type="AlphaFoldDB" id="A0A382IYE5"/>
<sequence>MKATFIALLALVVAVGCGEKAEKAAKEPEAKTQKADT</sequence>
<feature type="non-terminal residue" evidence="1">
    <location>
        <position position="37"/>
    </location>
</feature>
<gene>
    <name evidence="1" type="ORF">METZ01_LOCUS257718</name>
</gene>